<proteinExistence type="predicted"/>
<dbReference type="OrthoDB" id="3025719at2759"/>
<dbReference type="Proteomes" id="UP000807306">
    <property type="component" value="Unassembled WGS sequence"/>
</dbReference>
<accession>A0A9P6JR98</accession>
<feature type="transmembrane region" description="Helical" evidence="2">
    <location>
        <begin position="149"/>
        <end position="168"/>
    </location>
</feature>
<evidence type="ECO:0000256" key="2">
    <source>
        <dbReference type="SAM" id="Phobius"/>
    </source>
</evidence>
<feature type="chain" id="PRO_5040121192" evidence="3">
    <location>
        <begin position="21"/>
        <end position="169"/>
    </location>
</feature>
<evidence type="ECO:0000256" key="1">
    <source>
        <dbReference type="SAM" id="MobiDB-lite"/>
    </source>
</evidence>
<dbReference type="EMBL" id="MU157845">
    <property type="protein sequence ID" value="KAF9529519.1"/>
    <property type="molecule type" value="Genomic_DNA"/>
</dbReference>
<organism evidence="4 5">
    <name type="scientific">Crepidotus variabilis</name>
    <dbReference type="NCBI Taxonomy" id="179855"/>
    <lineage>
        <taxon>Eukaryota</taxon>
        <taxon>Fungi</taxon>
        <taxon>Dikarya</taxon>
        <taxon>Basidiomycota</taxon>
        <taxon>Agaricomycotina</taxon>
        <taxon>Agaricomycetes</taxon>
        <taxon>Agaricomycetidae</taxon>
        <taxon>Agaricales</taxon>
        <taxon>Agaricineae</taxon>
        <taxon>Crepidotaceae</taxon>
        <taxon>Crepidotus</taxon>
    </lineage>
</organism>
<sequence length="169" mass="16892">MFKAILTLIASVALFAVVRAQDQEPIYVPFQWSKIPLTATNLGSSGGTTTFGLLDGPRSTLGPAVLLQSASVGSMLYSGPSGTLSGVCNLQTPYAVCTLNVQQTGDPLPPAATSASGKSVTTKKGGSTSGASTGSSGSSGAVMGKNAVGTMWAMATLAVGFCISLAVLR</sequence>
<keyword evidence="3" id="KW-0732">Signal</keyword>
<feature type="compositionally biased region" description="Low complexity" evidence="1">
    <location>
        <begin position="111"/>
        <end position="140"/>
    </location>
</feature>
<evidence type="ECO:0000313" key="5">
    <source>
        <dbReference type="Proteomes" id="UP000807306"/>
    </source>
</evidence>
<protein>
    <submittedName>
        <fullName evidence="4">Uncharacterized protein</fullName>
    </submittedName>
</protein>
<evidence type="ECO:0000313" key="4">
    <source>
        <dbReference type="EMBL" id="KAF9529519.1"/>
    </source>
</evidence>
<keyword evidence="2" id="KW-1133">Transmembrane helix</keyword>
<evidence type="ECO:0000256" key="3">
    <source>
        <dbReference type="SAM" id="SignalP"/>
    </source>
</evidence>
<keyword evidence="2" id="KW-0812">Transmembrane</keyword>
<keyword evidence="5" id="KW-1185">Reference proteome</keyword>
<gene>
    <name evidence="4" type="ORF">CPB83DRAFT_852263</name>
</gene>
<comment type="caution">
    <text evidence="4">The sequence shown here is derived from an EMBL/GenBank/DDBJ whole genome shotgun (WGS) entry which is preliminary data.</text>
</comment>
<feature type="signal peptide" evidence="3">
    <location>
        <begin position="1"/>
        <end position="20"/>
    </location>
</feature>
<name>A0A9P6JR98_9AGAR</name>
<feature type="region of interest" description="Disordered" evidence="1">
    <location>
        <begin position="108"/>
        <end position="140"/>
    </location>
</feature>
<keyword evidence="2" id="KW-0472">Membrane</keyword>
<reference evidence="4" key="1">
    <citation type="submission" date="2020-11" db="EMBL/GenBank/DDBJ databases">
        <authorList>
            <consortium name="DOE Joint Genome Institute"/>
            <person name="Ahrendt S."/>
            <person name="Riley R."/>
            <person name="Andreopoulos W."/>
            <person name="Labutti K."/>
            <person name="Pangilinan J."/>
            <person name="Ruiz-Duenas F.J."/>
            <person name="Barrasa J.M."/>
            <person name="Sanchez-Garcia M."/>
            <person name="Camarero S."/>
            <person name="Miyauchi S."/>
            <person name="Serrano A."/>
            <person name="Linde D."/>
            <person name="Babiker R."/>
            <person name="Drula E."/>
            <person name="Ayuso-Fernandez I."/>
            <person name="Pacheco R."/>
            <person name="Padilla G."/>
            <person name="Ferreira P."/>
            <person name="Barriuso J."/>
            <person name="Kellner H."/>
            <person name="Castanera R."/>
            <person name="Alfaro M."/>
            <person name="Ramirez L."/>
            <person name="Pisabarro A.G."/>
            <person name="Kuo A."/>
            <person name="Tritt A."/>
            <person name="Lipzen A."/>
            <person name="He G."/>
            <person name="Yan M."/>
            <person name="Ng V."/>
            <person name="Cullen D."/>
            <person name="Martin F."/>
            <person name="Rosso M.-N."/>
            <person name="Henrissat B."/>
            <person name="Hibbett D."/>
            <person name="Martinez A.T."/>
            <person name="Grigoriev I.V."/>
        </authorList>
    </citation>
    <scope>NUCLEOTIDE SEQUENCE</scope>
    <source>
        <strain evidence="4">CBS 506.95</strain>
    </source>
</reference>
<dbReference type="AlphaFoldDB" id="A0A9P6JR98"/>